<dbReference type="STRING" id="658196.A0A397SIT9"/>
<comment type="caution">
    <text evidence="2">The sequence shown here is derived from an EMBL/GenBank/DDBJ whole genome shotgun (WGS) entry which is preliminary data.</text>
</comment>
<organism evidence="2 3">
    <name type="scientific">Glomus cerebriforme</name>
    <dbReference type="NCBI Taxonomy" id="658196"/>
    <lineage>
        <taxon>Eukaryota</taxon>
        <taxon>Fungi</taxon>
        <taxon>Fungi incertae sedis</taxon>
        <taxon>Mucoromycota</taxon>
        <taxon>Glomeromycotina</taxon>
        <taxon>Glomeromycetes</taxon>
        <taxon>Glomerales</taxon>
        <taxon>Glomeraceae</taxon>
        <taxon>Glomus</taxon>
    </lineage>
</organism>
<evidence type="ECO:0000313" key="2">
    <source>
        <dbReference type="EMBL" id="RIA85522.1"/>
    </source>
</evidence>
<protein>
    <submittedName>
        <fullName evidence="2">Uncharacterized protein</fullName>
    </submittedName>
</protein>
<name>A0A397SIT9_9GLOM</name>
<sequence length="487" mass="56242">MSSEPTESQITIVIEGFFKTTVTWSLIRFLQYRKEVDDFTYSKRQEHRLYWSALKALSDDQAETSLLNFEDEKSSEAVKNFWLLIDKERSKHEIENIQLDYTKRVLNDTNNETHQIRTVATNNAIKTLKHALEGDESNREKKKKSVSRKERAHCPDTSRTIPLSQQSEFINSGCTTPSPHSPALNYSLVEPPMLVDRINNPFIEKDEVDDILVIDDVDDLYFMDGDPADDYKIEEINVSQLFRKYQNNSVNISKTEGLFVESNIHEILSLSSIFLLIPDSHSRKMIDIFGSPLLDKIHQRIIPTQQTALDAECEAKFRDAIKRVTKESFSHATDWLMAELSNNKHLKDNMGFIILDCLRTLPFTKIKNDPSEMTLVTNYLDRIMRGMLHDPNRHIIEWPNTGLDESKARKSGGRAKQPDFVVSVIHQLQICGVIFVGEATFGKEQCIQKLVQDGFLCDGPHPWNVYDDPYRPSVHSFFYQRNEFICQ</sequence>
<accession>A0A397SIT9</accession>
<dbReference type="OrthoDB" id="2385417at2759"/>
<dbReference type="EMBL" id="QKYT01000421">
    <property type="protein sequence ID" value="RIA85522.1"/>
    <property type="molecule type" value="Genomic_DNA"/>
</dbReference>
<reference evidence="2 3" key="1">
    <citation type="submission" date="2018-06" db="EMBL/GenBank/DDBJ databases">
        <title>Comparative genomics reveals the genomic features of Rhizophagus irregularis, R. cerebriforme, R. diaphanum and Gigaspora rosea, and their symbiotic lifestyle signature.</title>
        <authorList>
            <person name="Morin E."/>
            <person name="San Clemente H."/>
            <person name="Chen E.C.H."/>
            <person name="De La Providencia I."/>
            <person name="Hainaut M."/>
            <person name="Kuo A."/>
            <person name="Kohler A."/>
            <person name="Murat C."/>
            <person name="Tang N."/>
            <person name="Roy S."/>
            <person name="Loubradou J."/>
            <person name="Henrissat B."/>
            <person name="Grigoriev I.V."/>
            <person name="Corradi N."/>
            <person name="Roux C."/>
            <person name="Martin F.M."/>
        </authorList>
    </citation>
    <scope>NUCLEOTIDE SEQUENCE [LARGE SCALE GENOMIC DNA]</scope>
    <source>
        <strain evidence="2 3">DAOM 227022</strain>
    </source>
</reference>
<keyword evidence="3" id="KW-1185">Reference proteome</keyword>
<feature type="compositionally biased region" description="Basic and acidic residues" evidence="1">
    <location>
        <begin position="147"/>
        <end position="156"/>
    </location>
</feature>
<proteinExistence type="predicted"/>
<dbReference type="Proteomes" id="UP000265703">
    <property type="component" value="Unassembled WGS sequence"/>
</dbReference>
<feature type="region of interest" description="Disordered" evidence="1">
    <location>
        <begin position="134"/>
        <end position="159"/>
    </location>
</feature>
<evidence type="ECO:0000256" key="1">
    <source>
        <dbReference type="SAM" id="MobiDB-lite"/>
    </source>
</evidence>
<gene>
    <name evidence="2" type="ORF">C1645_808223</name>
</gene>
<evidence type="ECO:0000313" key="3">
    <source>
        <dbReference type="Proteomes" id="UP000265703"/>
    </source>
</evidence>
<dbReference type="AlphaFoldDB" id="A0A397SIT9"/>